<gene>
    <name evidence="2" type="ORF">F8388_010321</name>
    <name evidence="3" type="ORF">G4B88_027201</name>
</gene>
<keyword evidence="1" id="KW-0472">Membrane</keyword>
<reference evidence="4 5" key="1">
    <citation type="journal article" date="2020" name="bioRxiv">
        <title>Sequence and annotation of 42 cannabis genomes reveals extensive copy number variation in cannabinoid synthesis and pathogen resistance genes.</title>
        <authorList>
            <person name="Mckernan K.J."/>
            <person name="Helbert Y."/>
            <person name="Kane L.T."/>
            <person name="Ebling H."/>
            <person name="Zhang L."/>
            <person name="Liu B."/>
            <person name="Eaton Z."/>
            <person name="Mclaughlin S."/>
            <person name="Kingan S."/>
            <person name="Baybayan P."/>
            <person name="Concepcion G."/>
            <person name="Jordan M."/>
            <person name="Riva A."/>
            <person name="Barbazuk W."/>
            <person name="Harkins T."/>
        </authorList>
    </citation>
    <scope>NUCLEOTIDE SEQUENCE [LARGE SCALE GENOMIC DNA]</scope>
    <source>
        <strain evidence="4 5">cv. Jamaican Lion 4</strain>
        <strain evidence="3">Father</strain>
        <strain evidence="2">Mother</strain>
        <tissue evidence="2">Leaf</tissue>
    </source>
</reference>
<dbReference type="Proteomes" id="UP000525078">
    <property type="component" value="Unassembled WGS sequence"/>
</dbReference>
<sequence>MATVPKAEGTEVVKIDIDALASEMDKMVLDNFPMLPKHTTPCIFRAPSIMSTHNPEAYTPKGFSIGPFHYNEPHLQTTQKIKMRYMDELISSCFPDTDRKSKLKDLIAAISEVKDEAWQCYEGSFDMIISMDEFVKLLVLDGCFLIEFFRKHMNMELQKSNDPIFEANNYMMSFLNNDLILLENQIPWLVLDCLFQKIMSPEEIVELPLITLVTDFFSDWWFSTQVENNFEEVHKCENKHILDLLRNSLILPSTIAKQKPTPIVNWKMMTATSLQEAGIKLKKAKNGTTTSILDIKFKNGILEIPQLSLHGVTETLFENLICLEQCLFSYNEVITSYMIFLNHLIDSAEDMEILVNNDIMEKYMEMDDATIFFNRISNGTICQHYYIDIVDDINKYCGRRWPRYRRVLKRDYFKHPWALISVLVAVTLLILAFLQTVFSIIK</sequence>
<organism evidence="2 4">
    <name type="scientific">Cannabis sativa</name>
    <name type="common">Hemp</name>
    <name type="synonym">Marijuana</name>
    <dbReference type="NCBI Taxonomy" id="3483"/>
    <lineage>
        <taxon>Eukaryota</taxon>
        <taxon>Viridiplantae</taxon>
        <taxon>Streptophyta</taxon>
        <taxon>Embryophyta</taxon>
        <taxon>Tracheophyta</taxon>
        <taxon>Spermatophyta</taxon>
        <taxon>Magnoliopsida</taxon>
        <taxon>eudicotyledons</taxon>
        <taxon>Gunneridae</taxon>
        <taxon>Pentapetalae</taxon>
        <taxon>rosids</taxon>
        <taxon>fabids</taxon>
        <taxon>Rosales</taxon>
        <taxon>Cannabaceae</taxon>
        <taxon>Cannabis</taxon>
    </lineage>
</organism>
<dbReference type="EMBL" id="JAATIQ010000033">
    <property type="protein sequence ID" value="KAF4397461.1"/>
    <property type="molecule type" value="Genomic_DNA"/>
</dbReference>
<keyword evidence="5" id="KW-1185">Reference proteome</keyword>
<dbReference type="Pfam" id="PF03140">
    <property type="entry name" value="DUF247"/>
    <property type="match status" value="1"/>
</dbReference>
<dbReference type="InterPro" id="IPR004158">
    <property type="entry name" value="DUF247_pln"/>
</dbReference>
<dbReference type="Proteomes" id="UP000583929">
    <property type="component" value="Unassembled WGS sequence"/>
</dbReference>
<proteinExistence type="predicted"/>
<evidence type="ECO:0000313" key="3">
    <source>
        <dbReference type="EMBL" id="KAF4397461.1"/>
    </source>
</evidence>
<evidence type="ECO:0000313" key="4">
    <source>
        <dbReference type="Proteomes" id="UP000525078"/>
    </source>
</evidence>
<evidence type="ECO:0000256" key="1">
    <source>
        <dbReference type="SAM" id="Phobius"/>
    </source>
</evidence>
<name>A0A7J6GS59_CANSA</name>
<dbReference type="EMBL" id="JAATIP010000044">
    <property type="protein sequence ID" value="KAF4385765.1"/>
    <property type="molecule type" value="Genomic_DNA"/>
</dbReference>
<dbReference type="PANTHER" id="PTHR31170:SF17">
    <property type="match status" value="1"/>
</dbReference>
<protein>
    <submittedName>
        <fullName evidence="2">Uncharacterized protein</fullName>
    </submittedName>
</protein>
<evidence type="ECO:0000313" key="5">
    <source>
        <dbReference type="Proteomes" id="UP000583929"/>
    </source>
</evidence>
<dbReference type="AlphaFoldDB" id="A0A7J6GS59"/>
<keyword evidence="1" id="KW-0812">Transmembrane</keyword>
<keyword evidence="1" id="KW-1133">Transmembrane helix</keyword>
<feature type="transmembrane region" description="Helical" evidence="1">
    <location>
        <begin position="417"/>
        <end position="441"/>
    </location>
</feature>
<accession>A0A7J6GS59</accession>
<comment type="caution">
    <text evidence="2">The sequence shown here is derived from an EMBL/GenBank/DDBJ whole genome shotgun (WGS) entry which is preliminary data.</text>
</comment>
<evidence type="ECO:0000313" key="2">
    <source>
        <dbReference type="EMBL" id="KAF4385765.1"/>
    </source>
</evidence>
<dbReference type="PANTHER" id="PTHR31170">
    <property type="entry name" value="BNAC04G53230D PROTEIN"/>
    <property type="match status" value="1"/>
</dbReference>